<dbReference type="Proteomes" id="UP000469325">
    <property type="component" value="Unassembled WGS sequence"/>
</dbReference>
<sequence length="749" mass="80447">MAQGGIVRRLDGIGEKSVGGTLATLLSLTSDAVIAFDGLGRVLLSNDTAALVFPHPSGGLVGCDVRSCFPLSEDADPDAPFCPDDLPFPMDGSSKQLVCQAGDGSTLDLTVRCDRVPSAGETYLLVAVASDAAAQAERENDRLVQELSRANKRLSGTLGIVLGTLDSGDVMTLFSRALEEITNTMEASGTVFYVAEQDGYHLRGVSKSLAGARVPRYLSFGQTIDALAKRAGRALRLRVLPPKGDELRRGRLTNREVVNEETQEVYRLRAGKVPPFTSFIAVPVWFGGQVIALIEVGWEQARPLQREDSELLDAVAQYLSVQLVGAFSALRARRDGELRDSASQVRETLMEAGDLTPESRREVTDEVERALDATCVEVRLNQRQGNTALVTTPAGEDLSVPLDFEQVQRLTQEDGTAVMPLEPDDAASRALAEAGMPATGAYVGLGRIGDDALGVLVLRPSDGEPLDESELRYLGRVASDLQGLARGEERRKQDKRISQALQTGMRNELQQVDGITARGIYSSATATAVIGGDFYDLIRLPDRRACVIMGDVSGKGVEAASVSAAVKTALGAYSWQGLSPARMVRLLNEFLLGFSRLETFATLFVGIVDLGSGMLSYCSAGHPPAILVRAATGEIETLDVQSGVVGAFHEMTYRNGRVRLRRGDVLLLYTDGTTEARAADGSFFGEDGLRDAVMREVPRGYDGLLDRLLATLDSFTERHLDDDVAMVSLRFDMVGPSDAPREKGEVSGA</sequence>
<dbReference type="SMART" id="SM00065">
    <property type="entry name" value="GAF"/>
    <property type="match status" value="1"/>
</dbReference>
<feature type="domain" description="GAF" evidence="3">
    <location>
        <begin position="169"/>
        <end position="333"/>
    </location>
</feature>
<proteinExistence type="predicted"/>
<evidence type="ECO:0000259" key="3">
    <source>
        <dbReference type="SMART" id="SM00065"/>
    </source>
</evidence>
<dbReference type="GO" id="GO:0016791">
    <property type="term" value="F:phosphatase activity"/>
    <property type="evidence" value="ECO:0007669"/>
    <property type="project" value="TreeGrafter"/>
</dbReference>
<dbReference type="Gene3D" id="3.60.40.10">
    <property type="entry name" value="PPM-type phosphatase domain"/>
    <property type="match status" value="1"/>
</dbReference>
<keyword evidence="6" id="KW-1185">Reference proteome</keyword>
<dbReference type="RefSeq" id="WP_154434848.1">
    <property type="nucleotide sequence ID" value="NZ_VUNC01000003.1"/>
</dbReference>
<dbReference type="Pfam" id="PF01590">
    <property type="entry name" value="GAF"/>
    <property type="match status" value="1"/>
</dbReference>
<organism evidence="5 6">
    <name type="scientific">Olsenella porci</name>
    <dbReference type="NCBI Taxonomy" id="2652279"/>
    <lineage>
        <taxon>Bacteria</taxon>
        <taxon>Bacillati</taxon>
        <taxon>Actinomycetota</taxon>
        <taxon>Coriobacteriia</taxon>
        <taxon>Coriobacteriales</taxon>
        <taxon>Atopobiaceae</taxon>
        <taxon>Olsenella</taxon>
    </lineage>
</organism>
<reference evidence="5 6" key="1">
    <citation type="submission" date="2019-08" db="EMBL/GenBank/DDBJ databases">
        <title>In-depth cultivation of the pig gut microbiome towards novel bacterial diversity and tailored functional studies.</title>
        <authorList>
            <person name="Wylensek D."/>
            <person name="Hitch T.C.A."/>
            <person name="Clavel T."/>
        </authorList>
    </citation>
    <scope>NUCLEOTIDE SEQUENCE [LARGE SCALE GENOMIC DNA]</scope>
    <source>
        <strain evidence="5 6">CA-Schmier-601-WT-1</strain>
    </source>
</reference>
<comment type="caution">
    <text evidence="5">The sequence shown here is derived from an EMBL/GenBank/DDBJ whole genome shotgun (WGS) entry which is preliminary data.</text>
</comment>
<evidence type="ECO:0000256" key="1">
    <source>
        <dbReference type="ARBA" id="ARBA00022801"/>
    </source>
</evidence>
<keyword evidence="1" id="KW-0378">Hydrolase</keyword>
<dbReference type="Pfam" id="PF07228">
    <property type="entry name" value="SpoIIE"/>
    <property type="match status" value="1"/>
</dbReference>
<feature type="coiled-coil region" evidence="2">
    <location>
        <begin position="126"/>
        <end position="153"/>
    </location>
</feature>
<keyword evidence="2" id="KW-0175">Coiled coil</keyword>
<dbReference type="EMBL" id="VUNC01000003">
    <property type="protein sequence ID" value="MST72599.1"/>
    <property type="molecule type" value="Genomic_DNA"/>
</dbReference>
<gene>
    <name evidence="5" type="ORF">FYJ68_05685</name>
</gene>
<dbReference type="InterPro" id="IPR001932">
    <property type="entry name" value="PPM-type_phosphatase-like_dom"/>
</dbReference>
<name>A0A6N7XRP9_9ACTN</name>
<protein>
    <submittedName>
        <fullName evidence="5">SpoIIE family protein phosphatase</fullName>
    </submittedName>
</protein>
<evidence type="ECO:0000259" key="4">
    <source>
        <dbReference type="SMART" id="SM00331"/>
    </source>
</evidence>
<evidence type="ECO:0000313" key="6">
    <source>
        <dbReference type="Proteomes" id="UP000469325"/>
    </source>
</evidence>
<dbReference type="SUPFAM" id="SSF55781">
    <property type="entry name" value="GAF domain-like"/>
    <property type="match status" value="1"/>
</dbReference>
<accession>A0A6N7XRP9</accession>
<dbReference type="InterPro" id="IPR029016">
    <property type="entry name" value="GAF-like_dom_sf"/>
</dbReference>
<dbReference type="PANTHER" id="PTHR43156">
    <property type="entry name" value="STAGE II SPORULATION PROTEIN E-RELATED"/>
    <property type="match status" value="1"/>
</dbReference>
<dbReference type="InterPro" id="IPR036457">
    <property type="entry name" value="PPM-type-like_dom_sf"/>
</dbReference>
<dbReference type="AlphaFoldDB" id="A0A6N7XRP9"/>
<dbReference type="SMART" id="SM00331">
    <property type="entry name" value="PP2C_SIG"/>
    <property type="match status" value="1"/>
</dbReference>
<dbReference type="PANTHER" id="PTHR43156:SF2">
    <property type="entry name" value="STAGE II SPORULATION PROTEIN E"/>
    <property type="match status" value="1"/>
</dbReference>
<dbReference type="InterPro" id="IPR003018">
    <property type="entry name" value="GAF"/>
</dbReference>
<evidence type="ECO:0000256" key="2">
    <source>
        <dbReference type="SAM" id="Coils"/>
    </source>
</evidence>
<dbReference type="Gene3D" id="3.30.450.40">
    <property type="match status" value="1"/>
</dbReference>
<evidence type="ECO:0000313" key="5">
    <source>
        <dbReference type="EMBL" id="MST72599.1"/>
    </source>
</evidence>
<dbReference type="InterPro" id="IPR052016">
    <property type="entry name" value="Bact_Sigma-Reg"/>
</dbReference>
<feature type="domain" description="PPM-type phosphatase" evidence="4">
    <location>
        <begin position="512"/>
        <end position="731"/>
    </location>
</feature>